<name>A0ABD1DUN1_CULPP</name>
<organism evidence="2 3">
    <name type="scientific">Culex pipiens pipiens</name>
    <name type="common">Northern house mosquito</name>
    <dbReference type="NCBI Taxonomy" id="38569"/>
    <lineage>
        <taxon>Eukaryota</taxon>
        <taxon>Metazoa</taxon>
        <taxon>Ecdysozoa</taxon>
        <taxon>Arthropoda</taxon>
        <taxon>Hexapoda</taxon>
        <taxon>Insecta</taxon>
        <taxon>Pterygota</taxon>
        <taxon>Neoptera</taxon>
        <taxon>Endopterygota</taxon>
        <taxon>Diptera</taxon>
        <taxon>Nematocera</taxon>
        <taxon>Culicoidea</taxon>
        <taxon>Culicidae</taxon>
        <taxon>Culicinae</taxon>
        <taxon>Culicini</taxon>
        <taxon>Culex</taxon>
        <taxon>Culex</taxon>
    </lineage>
</organism>
<feature type="compositionally biased region" description="Basic and acidic residues" evidence="1">
    <location>
        <begin position="58"/>
        <end position="75"/>
    </location>
</feature>
<comment type="caution">
    <text evidence="2">The sequence shown here is derived from an EMBL/GenBank/DDBJ whole genome shotgun (WGS) entry which is preliminary data.</text>
</comment>
<keyword evidence="3" id="KW-1185">Reference proteome</keyword>
<dbReference type="AlphaFoldDB" id="A0ABD1DUN1"/>
<dbReference type="EMBL" id="JBEHCU010001751">
    <property type="protein sequence ID" value="KAL1403321.1"/>
    <property type="molecule type" value="Genomic_DNA"/>
</dbReference>
<reference evidence="2 3" key="1">
    <citation type="submission" date="2024-05" db="EMBL/GenBank/DDBJ databases">
        <title>Culex pipiens pipiens assembly and annotation.</title>
        <authorList>
            <person name="Alout H."/>
            <person name="Durand T."/>
        </authorList>
    </citation>
    <scope>NUCLEOTIDE SEQUENCE [LARGE SCALE GENOMIC DNA]</scope>
    <source>
        <strain evidence="2">HA-2024</strain>
        <tissue evidence="2">Whole body</tissue>
    </source>
</reference>
<sequence length="159" mass="18091">MIPLQELQRLVRSSRRLPIGTRKTTIGRLRSWTGSRRLIRARLKRLQLSMPTSSGTGKWDEHGNDLGRRRPEQDPRQPTTATSCMNASRSRANGMFQEFAFPSSSCRNGHAGRPLSLQIPSVRRATEPIAVAMQVPLERPLDKRVQLQFNRFPSSRAFL</sequence>
<evidence type="ECO:0000313" key="2">
    <source>
        <dbReference type="EMBL" id="KAL1403321.1"/>
    </source>
</evidence>
<protein>
    <submittedName>
        <fullName evidence="2">Uncharacterized protein</fullName>
    </submittedName>
</protein>
<dbReference type="Proteomes" id="UP001562425">
    <property type="component" value="Unassembled WGS sequence"/>
</dbReference>
<proteinExistence type="predicted"/>
<feature type="region of interest" description="Disordered" evidence="1">
    <location>
        <begin position="49"/>
        <end position="86"/>
    </location>
</feature>
<gene>
    <name evidence="2" type="ORF">pipiens_005716</name>
</gene>
<evidence type="ECO:0000256" key="1">
    <source>
        <dbReference type="SAM" id="MobiDB-lite"/>
    </source>
</evidence>
<evidence type="ECO:0000313" key="3">
    <source>
        <dbReference type="Proteomes" id="UP001562425"/>
    </source>
</evidence>
<feature type="compositionally biased region" description="Polar residues" evidence="1">
    <location>
        <begin position="76"/>
        <end position="86"/>
    </location>
</feature>
<accession>A0ABD1DUN1</accession>